<keyword evidence="3" id="KW-1185">Reference proteome</keyword>
<evidence type="ECO:0000313" key="3">
    <source>
        <dbReference type="Proteomes" id="UP000011115"/>
    </source>
</evidence>
<organism evidence="2 3">
    <name type="scientific">Solanum tuberosum</name>
    <name type="common">Potato</name>
    <dbReference type="NCBI Taxonomy" id="4113"/>
    <lineage>
        <taxon>Eukaryota</taxon>
        <taxon>Viridiplantae</taxon>
        <taxon>Streptophyta</taxon>
        <taxon>Embryophyta</taxon>
        <taxon>Tracheophyta</taxon>
        <taxon>Spermatophyta</taxon>
        <taxon>Magnoliopsida</taxon>
        <taxon>eudicotyledons</taxon>
        <taxon>Gunneridae</taxon>
        <taxon>Pentapetalae</taxon>
        <taxon>asterids</taxon>
        <taxon>lamiids</taxon>
        <taxon>Solanales</taxon>
        <taxon>Solanaceae</taxon>
        <taxon>Solanoideae</taxon>
        <taxon>Solaneae</taxon>
        <taxon>Solanum</taxon>
    </lineage>
</organism>
<dbReference type="InParanoid" id="M1BEY8"/>
<name>M1BEY8_SOLTU</name>
<dbReference type="AlphaFoldDB" id="M1BEY8"/>
<protein>
    <submittedName>
        <fullName evidence="2">Polyprotein protein</fullName>
    </submittedName>
</protein>
<accession>M1BEY8</accession>
<dbReference type="EnsemblPlants" id="PGSC0003DMT400043616">
    <property type="protein sequence ID" value="PGSC0003DMT400043616"/>
    <property type="gene ID" value="PGSC0003DMG400016934"/>
</dbReference>
<proteinExistence type="predicted"/>
<sequence>MTMRDKQQQTSLPFPVLITELYRRAGVPRDEKRDIKVTPKSSTDLLCIEVEYTRDEADRRRAAPVDAFPEVDVEYIPAEASLPTLASGPTSTPVSNFSQKRRRLFEVHKHHFPLESAKDRDSPAKSEMPPGTIEDVPMEDVAAAESEVDTDEEQLGERDAAVYDDLADLEDAMFETA</sequence>
<reference evidence="2" key="2">
    <citation type="submission" date="2015-06" db="UniProtKB">
        <authorList>
            <consortium name="EnsemblPlants"/>
        </authorList>
    </citation>
    <scope>IDENTIFICATION</scope>
    <source>
        <strain evidence="2">DM1-3 516 R44</strain>
    </source>
</reference>
<dbReference type="Proteomes" id="UP000011115">
    <property type="component" value="Unassembled WGS sequence"/>
</dbReference>
<dbReference type="Gramene" id="PGSC0003DMT400043616">
    <property type="protein sequence ID" value="PGSC0003DMT400043616"/>
    <property type="gene ID" value="PGSC0003DMG400016934"/>
</dbReference>
<dbReference type="PaxDb" id="4113-PGSC0003DMT400043616"/>
<reference evidence="3" key="1">
    <citation type="journal article" date="2011" name="Nature">
        <title>Genome sequence and analysis of the tuber crop potato.</title>
        <authorList>
            <consortium name="The Potato Genome Sequencing Consortium"/>
        </authorList>
    </citation>
    <scope>NUCLEOTIDE SEQUENCE [LARGE SCALE GENOMIC DNA]</scope>
    <source>
        <strain evidence="3">cv. DM1-3 516 R44</strain>
    </source>
</reference>
<dbReference type="HOGENOM" id="CLU_029307_2_2_1"/>
<evidence type="ECO:0000313" key="2">
    <source>
        <dbReference type="EnsemblPlants" id="PGSC0003DMT400043616"/>
    </source>
</evidence>
<feature type="compositionally biased region" description="Basic and acidic residues" evidence="1">
    <location>
        <begin position="115"/>
        <end position="124"/>
    </location>
</feature>
<feature type="region of interest" description="Disordered" evidence="1">
    <location>
        <begin position="115"/>
        <end position="163"/>
    </location>
</feature>
<evidence type="ECO:0000256" key="1">
    <source>
        <dbReference type="SAM" id="MobiDB-lite"/>
    </source>
</evidence>